<dbReference type="EMBL" id="LAZR01049180">
    <property type="protein sequence ID" value="KKK90258.1"/>
    <property type="molecule type" value="Genomic_DNA"/>
</dbReference>
<protein>
    <submittedName>
        <fullName evidence="1">Uncharacterized protein</fullName>
    </submittedName>
</protein>
<sequence length="65" mass="7602">MKAIYIFVTFPDGSFLLVPIETINKTHYNKTAKFFSCFDDVTIENISEFMVGGYKQNKHFISYNH</sequence>
<reference evidence="1" key="1">
    <citation type="journal article" date="2015" name="Nature">
        <title>Complex archaea that bridge the gap between prokaryotes and eukaryotes.</title>
        <authorList>
            <person name="Spang A."/>
            <person name="Saw J.H."/>
            <person name="Jorgensen S.L."/>
            <person name="Zaremba-Niedzwiedzka K."/>
            <person name="Martijn J."/>
            <person name="Lind A.E."/>
            <person name="van Eijk R."/>
            <person name="Schleper C."/>
            <person name="Guy L."/>
            <person name="Ettema T.J."/>
        </authorList>
    </citation>
    <scope>NUCLEOTIDE SEQUENCE</scope>
</reference>
<dbReference type="AlphaFoldDB" id="A0A0F8Z929"/>
<accession>A0A0F8Z929</accession>
<organism evidence="1">
    <name type="scientific">marine sediment metagenome</name>
    <dbReference type="NCBI Taxonomy" id="412755"/>
    <lineage>
        <taxon>unclassified sequences</taxon>
        <taxon>metagenomes</taxon>
        <taxon>ecological metagenomes</taxon>
    </lineage>
</organism>
<gene>
    <name evidence="1" type="ORF">LCGC14_2724910</name>
</gene>
<comment type="caution">
    <text evidence="1">The sequence shown here is derived from an EMBL/GenBank/DDBJ whole genome shotgun (WGS) entry which is preliminary data.</text>
</comment>
<proteinExistence type="predicted"/>
<evidence type="ECO:0000313" key="1">
    <source>
        <dbReference type="EMBL" id="KKK90258.1"/>
    </source>
</evidence>
<name>A0A0F8Z929_9ZZZZ</name>